<comment type="caution">
    <text evidence="1">The sequence shown here is derived from an EMBL/GenBank/DDBJ whole genome shotgun (WGS) entry which is preliminary data.</text>
</comment>
<reference evidence="1 2" key="2">
    <citation type="journal article" date="2022" name="Mol. Ecol. Resour.">
        <title>The genomes of chicory, endive, great burdock and yacon provide insights into Asteraceae paleo-polyploidization history and plant inulin production.</title>
        <authorList>
            <person name="Fan W."/>
            <person name="Wang S."/>
            <person name="Wang H."/>
            <person name="Wang A."/>
            <person name="Jiang F."/>
            <person name="Liu H."/>
            <person name="Zhao H."/>
            <person name="Xu D."/>
            <person name="Zhang Y."/>
        </authorList>
    </citation>
    <scope>NUCLEOTIDE SEQUENCE [LARGE SCALE GENOMIC DNA]</scope>
    <source>
        <strain evidence="2">cv. Yunnan</strain>
        <tissue evidence="1">Leaves</tissue>
    </source>
</reference>
<evidence type="ECO:0000313" key="1">
    <source>
        <dbReference type="EMBL" id="KAI3712400.1"/>
    </source>
</evidence>
<accession>A0ACB9AR37</accession>
<dbReference type="Proteomes" id="UP001056120">
    <property type="component" value="Linkage Group LG24"/>
</dbReference>
<name>A0ACB9AR37_9ASTR</name>
<protein>
    <submittedName>
        <fullName evidence="1">Uncharacterized protein</fullName>
    </submittedName>
</protein>
<keyword evidence="2" id="KW-1185">Reference proteome</keyword>
<organism evidence="1 2">
    <name type="scientific">Smallanthus sonchifolius</name>
    <dbReference type="NCBI Taxonomy" id="185202"/>
    <lineage>
        <taxon>Eukaryota</taxon>
        <taxon>Viridiplantae</taxon>
        <taxon>Streptophyta</taxon>
        <taxon>Embryophyta</taxon>
        <taxon>Tracheophyta</taxon>
        <taxon>Spermatophyta</taxon>
        <taxon>Magnoliopsida</taxon>
        <taxon>eudicotyledons</taxon>
        <taxon>Gunneridae</taxon>
        <taxon>Pentapetalae</taxon>
        <taxon>asterids</taxon>
        <taxon>campanulids</taxon>
        <taxon>Asterales</taxon>
        <taxon>Asteraceae</taxon>
        <taxon>Asteroideae</taxon>
        <taxon>Heliantheae alliance</taxon>
        <taxon>Millerieae</taxon>
        <taxon>Smallanthus</taxon>
    </lineage>
</organism>
<evidence type="ECO:0000313" key="2">
    <source>
        <dbReference type="Proteomes" id="UP001056120"/>
    </source>
</evidence>
<gene>
    <name evidence="1" type="ORF">L1987_70956</name>
</gene>
<reference evidence="2" key="1">
    <citation type="journal article" date="2022" name="Mol. Ecol. Resour.">
        <title>The genomes of chicory, endive, great burdock and yacon provide insights into Asteraceae palaeo-polyploidization history and plant inulin production.</title>
        <authorList>
            <person name="Fan W."/>
            <person name="Wang S."/>
            <person name="Wang H."/>
            <person name="Wang A."/>
            <person name="Jiang F."/>
            <person name="Liu H."/>
            <person name="Zhao H."/>
            <person name="Xu D."/>
            <person name="Zhang Y."/>
        </authorList>
    </citation>
    <scope>NUCLEOTIDE SEQUENCE [LARGE SCALE GENOMIC DNA]</scope>
    <source>
        <strain evidence="2">cv. Yunnan</strain>
    </source>
</reference>
<sequence length="86" mass="9432">MNMGWKQVPSGAKVVSQEDHLFRMELKGGQVENGGTDFGSLQEGYITITPLGALTNADIDSRTFFNEWLHGVAEIVCDMLSVDVVE</sequence>
<proteinExistence type="predicted"/>
<dbReference type="EMBL" id="CM042041">
    <property type="protein sequence ID" value="KAI3712400.1"/>
    <property type="molecule type" value="Genomic_DNA"/>
</dbReference>